<dbReference type="Pfam" id="PF11456">
    <property type="entry name" value="DUF3019"/>
    <property type="match status" value="1"/>
</dbReference>
<evidence type="ECO:0000256" key="1">
    <source>
        <dbReference type="SAM" id="SignalP"/>
    </source>
</evidence>
<accession>A0A545UEL7</accession>
<sequence>MSFKRLIPLLGILLNVGWLQSADAQVKNSLNFRLGLTPNKCVALRKGRECFATVEVKWQVPDVGNYCLRRQSDKLQITCWRGQAQGEFLYVFRSHDKEVLNLVSENSGETLASATINVSWVYKSKRRKGRWRMF</sequence>
<organism evidence="2 3">
    <name type="scientific">Aliikangiella coralliicola</name>
    <dbReference type="NCBI Taxonomy" id="2592383"/>
    <lineage>
        <taxon>Bacteria</taxon>
        <taxon>Pseudomonadati</taxon>
        <taxon>Pseudomonadota</taxon>
        <taxon>Gammaproteobacteria</taxon>
        <taxon>Oceanospirillales</taxon>
        <taxon>Pleioneaceae</taxon>
        <taxon>Aliikangiella</taxon>
    </lineage>
</organism>
<name>A0A545UEL7_9GAMM</name>
<dbReference type="InterPro" id="IPR021559">
    <property type="entry name" value="DUF3019"/>
</dbReference>
<evidence type="ECO:0000313" key="2">
    <source>
        <dbReference type="EMBL" id="TQV87912.1"/>
    </source>
</evidence>
<dbReference type="AlphaFoldDB" id="A0A545UEL7"/>
<dbReference type="RefSeq" id="WP_142893573.1">
    <property type="nucleotide sequence ID" value="NZ_ML660163.1"/>
</dbReference>
<dbReference type="OrthoDB" id="6197299at2"/>
<keyword evidence="3" id="KW-1185">Reference proteome</keyword>
<reference evidence="2 3" key="1">
    <citation type="submission" date="2019-07" db="EMBL/GenBank/DDBJ databases">
        <title>Draft genome for Aliikangiella sp. M105.</title>
        <authorList>
            <person name="Wang G."/>
        </authorList>
    </citation>
    <scope>NUCLEOTIDE SEQUENCE [LARGE SCALE GENOMIC DNA]</scope>
    <source>
        <strain evidence="2 3">M105</strain>
    </source>
</reference>
<dbReference type="Proteomes" id="UP000315439">
    <property type="component" value="Unassembled WGS sequence"/>
</dbReference>
<comment type="caution">
    <text evidence="2">The sequence shown here is derived from an EMBL/GenBank/DDBJ whole genome shotgun (WGS) entry which is preliminary data.</text>
</comment>
<gene>
    <name evidence="2" type="ORF">FLL46_11070</name>
</gene>
<proteinExistence type="predicted"/>
<feature type="signal peptide" evidence="1">
    <location>
        <begin position="1"/>
        <end position="24"/>
    </location>
</feature>
<dbReference type="EMBL" id="VIKS01000006">
    <property type="protein sequence ID" value="TQV87912.1"/>
    <property type="molecule type" value="Genomic_DNA"/>
</dbReference>
<feature type="chain" id="PRO_5022204276" evidence="1">
    <location>
        <begin position="25"/>
        <end position="134"/>
    </location>
</feature>
<keyword evidence="1" id="KW-0732">Signal</keyword>
<protein>
    <submittedName>
        <fullName evidence="2">DUF3019 domain-containing protein</fullName>
    </submittedName>
</protein>
<evidence type="ECO:0000313" key="3">
    <source>
        <dbReference type="Proteomes" id="UP000315439"/>
    </source>
</evidence>